<comment type="caution">
    <text evidence="1">The sequence shown here is derived from an EMBL/GenBank/DDBJ whole genome shotgun (WGS) entry which is preliminary data.</text>
</comment>
<name>A0AAE1DQM4_9GAST</name>
<gene>
    <name evidence="1" type="ORF">RRG08_045222</name>
</gene>
<evidence type="ECO:0000313" key="1">
    <source>
        <dbReference type="EMBL" id="KAK3779476.1"/>
    </source>
</evidence>
<keyword evidence="2" id="KW-1185">Reference proteome</keyword>
<reference evidence="1" key="1">
    <citation type="journal article" date="2023" name="G3 (Bethesda)">
        <title>A reference genome for the long-term kleptoplast-retaining sea slug Elysia crispata morphotype clarki.</title>
        <authorList>
            <person name="Eastman K.E."/>
            <person name="Pendleton A.L."/>
            <person name="Shaikh M.A."/>
            <person name="Suttiyut T."/>
            <person name="Ogas R."/>
            <person name="Tomko P."/>
            <person name="Gavelis G."/>
            <person name="Widhalm J.R."/>
            <person name="Wisecaver J.H."/>
        </authorList>
    </citation>
    <scope>NUCLEOTIDE SEQUENCE</scope>
    <source>
        <strain evidence="1">ECLA1</strain>
    </source>
</reference>
<dbReference type="EMBL" id="JAWDGP010002824">
    <property type="protein sequence ID" value="KAK3779476.1"/>
    <property type="molecule type" value="Genomic_DNA"/>
</dbReference>
<accession>A0AAE1DQM4</accession>
<evidence type="ECO:0000313" key="2">
    <source>
        <dbReference type="Proteomes" id="UP001283361"/>
    </source>
</evidence>
<organism evidence="1 2">
    <name type="scientific">Elysia crispata</name>
    <name type="common">lettuce slug</name>
    <dbReference type="NCBI Taxonomy" id="231223"/>
    <lineage>
        <taxon>Eukaryota</taxon>
        <taxon>Metazoa</taxon>
        <taxon>Spiralia</taxon>
        <taxon>Lophotrochozoa</taxon>
        <taxon>Mollusca</taxon>
        <taxon>Gastropoda</taxon>
        <taxon>Heterobranchia</taxon>
        <taxon>Euthyneura</taxon>
        <taxon>Panpulmonata</taxon>
        <taxon>Sacoglossa</taxon>
        <taxon>Placobranchoidea</taxon>
        <taxon>Plakobranchidae</taxon>
        <taxon>Elysia</taxon>
    </lineage>
</organism>
<dbReference type="AlphaFoldDB" id="A0AAE1DQM4"/>
<dbReference type="Proteomes" id="UP001283361">
    <property type="component" value="Unassembled WGS sequence"/>
</dbReference>
<protein>
    <submittedName>
        <fullName evidence="1">Uncharacterized protein</fullName>
    </submittedName>
</protein>
<proteinExistence type="predicted"/>
<sequence length="73" mass="7822">MPNTVPASLFEKPSDVEVDAMLELGTMAAASTERALSRTTKTVCSAQARRSTALQLLYIVQISDNQDSVFSTG</sequence>